<evidence type="ECO:0000256" key="1">
    <source>
        <dbReference type="ARBA" id="ARBA00001968"/>
    </source>
</evidence>
<dbReference type="PANTHER" id="PTHR23080:SF141">
    <property type="entry name" value="TRANSPOSASE HELIX-TURN-HELIX DOMAIN-CONTAINING PROTEIN"/>
    <property type="match status" value="1"/>
</dbReference>
<dbReference type="InterPro" id="IPR007527">
    <property type="entry name" value="Znf_SWIM"/>
</dbReference>
<comment type="caution">
    <text evidence="5">The sequence shown here is derived from an EMBL/GenBank/DDBJ whole genome shotgun (WGS) entry which is preliminary data.</text>
</comment>
<dbReference type="OrthoDB" id="6765180at2759"/>
<evidence type="ECO:0000313" key="6">
    <source>
        <dbReference type="Proteomes" id="UP000036403"/>
    </source>
</evidence>
<keyword evidence="3" id="KW-0862">Zinc</keyword>
<protein>
    <submittedName>
        <fullName evidence="5">Vacuolar protein sorting-associated protein 13c</fullName>
    </submittedName>
</protein>
<sequence>MTKVCSTCGISLEKRSRTDYREVDERYYCKKCYRNLHRPEAHSSSGQDDFAAQQNELQPTVHLDIERSYSGHNKCVFGCSVVRSLRNLTKEECLEIFIKKNVFVKYGARVCTVHDLEESLVIPNDFETAGMGVSLNAEEILTSFHTFKSIILTERDKAPLSFLNMKNDMLKFETGLEHQQYFDVLQFLSSEDLLTRVRMEFALGVYLSRLRRGYTFEELAIRWNIAEKTARNYCQLCRSILIGPFCDKYLSLTRDRADLINHQTDTAKRLHAPSGEHIILVLDGTYVFIQKSSNFAFQRMTYSGHKHRNLIKPMMAVFPDGYIGAVWGPFPGNKNDASILIDLLNTTDWNSFQPGDVIIVDRGFRDCIPNISSKGFVAKMPSFADKPSLPLTTQQANSSRLITKVRYIVEVVNGRIKKIFKYFDRTIQNTTLDTLFNDFKIACALLNLTFKPVVTSDLDKRIIDRMLHFSNEKNHLFELVCQEKLNSQTSRFQRMEDVEIEFFPRLDMQDLWLYTCGSYAIKMAHSYYADHLNSNGDFEFEMAKPTRPIDFRKYGIALDWSASIFLKVRIRSRHSMSVKYFVYVLVDKNKQGIEALSAHFCSCKVGQRVVGCCSHVATIMWFFGYARFLLDINKPAHSLCDIFYNIASSESEENDEDDV</sequence>
<dbReference type="PANTHER" id="PTHR23080">
    <property type="entry name" value="THAP DOMAIN PROTEIN"/>
    <property type="match status" value="1"/>
</dbReference>
<evidence type="ECO:0000313" key="5">
    <source>
        <dbReference type="EMBL" id="KMQ84404.1"/>
    </source>
</evidence>
<comment type="cofactor">
    <cofactor evidence="1">
        <name>a divalent metal cation</name>
        <dbReference type="ChEBI" id="CHEBI:60240"/>
    </cofactor>
</comment>
<dbReference type="PaxDb" id="67767-A0A0J7K283"/>
<proteinExistence type="predicted"/>
<name>A0A0J7K283_LASNI</name>
<evidence type="ECO:0000256" key="3">
    <source>
        <dbReference type="PROSITE-ProRule" id="PRU00325"/>
    </source>
</evidence>
<feature type="domain" description="SWIM-type" evidence="4">
    <location>
        <begin position="580"/>
        <end position="624"/>
    </location>
</feature>
<evidence type="ECO:0000256" key="2">
    <source>
        <dbReference type="ARBA" id="ARBA00022723"/>
    </source>
</evidence>
<keyword evidence="2" id="KW-0479">Metal-binding</keyword>
<dbReference type="Proteomes" id="UP000036403">
    <property type="component" value="Unassembled WGS sequence"/>
</dbReference>
<keyword evidence="6" id="KW-1185">Reference proteome</keyword>
<dbReference type="GO" id="GO:0008270">
    <property type="term" value="F:zinc ion binding"/>
    <property type="evidence" value="ECO:0007669"/>
    <property type="project" value="UniProtKB-KW"/>
</dbReference>
<evidence type="ECO:0000259" key="4">
    <source>
        <dbReference type="PROSITE" id="PS50966"/>
    </source>
</evidence>
<dbReference type="Pfam" id="PF13359">
    <property type="entry name" value="DDE_Tnp_4"/>
    <property type="match status" value="1"/>
</dbReference>
<keyword evidence="3" id="KW-0863">Zinc-finger</keyword>
<organism evidence="5 6">
    <name type="scientific">Lasius niger</name>
    <name type="common">Black garden ant</name>
    <dbReference type="NCBI Taxonomy" id="67767"/>
    <lineage>
        <taxon>Eukaryota</taxon>
        <taxon>Metazoa</taxon>
        <taxon>Ecdysozoa</taxon>
        <taxon>Arthropoda</taxon>
        <taxon>Hexapoda</taxon>
        <taxon>Insecta</taxon>
        <taxon>Pterygota</taxon>
        <taxon>Neoptera</taxon>
        <taxon>Endopterygota</taxon>
        <taxon>Hymenoptera</taxon>
        <taxon>Apocrita</taxon>
        <taxon>Aculeata</taxon>
        <taxon>Formicoidea</taxon>
        <taxon>Formicidae</taxon>
        <taxon>Formicinae</taxon>
        <taxon>Lasius</taxon>
        <taxon>Lasius</taxon>
    </lineage>
</organism>
<dbReference type="InterPro" id="IPR027806">
    <property type="entry name" value="HARBI1_dom"/>
</dbReference>
<reference evidence="5 6" key="1">
    <citation type="submission" date="2015-04" db="EMBL/GenBank/DDBJ databases">
        <title>Lasius niger genome sequencing.</title>
        <authorList>
            <person name="Konorov E.A."/>
            <person name="Nikitin M.A."/>
            <person name="Kirill M.V."/>
            <person name="Chang P."/>
        </authorList>
    </citation>
    <scope>NUCLEOTIDE SEQUENCE [LARGE SCALE GENOMIC DNA]</scope>
    <source>
        <tissue evidence="5">Whole</tissue>
    </source>
</reference>
<gene>
    <name evidence="5" type="ORF">RF55_17810</name>
</gene>
<dbReference type="EMBL" id="LBMM01016502">
    <property type="protein sequence ID" value="KMQ84404.1"/>
    <property type="molecule type" value="Genomic_DNA"/>
</dbReference>
<accession>A0A0J7K283</accession>
<dbReference type="AlphaFoldDB" id="A0A0J7K283"/>
<dbReference type="PROSITE" id="PS50966">
    <property type="entry name" value="ZF_SWIM"/>
    <property type="match status" value="1"/>
</dbReference>